<feature type="non-terminal residue" evidence="4">
    <location>
        <position position="145"/>
    </location>
</feature>
<comment type="similarity">
    <text evidence="1">Belongs to the CDPF1 family.</text>
</comment>
<protein>
    <recommendedName>
        <fullName evidence="2">Cysteine-rich DPF motif domain-containing protein 1</fullName>
    </recommendedName>
</protein>
<evidence type="ECO:0000313" key="4">
    <source>
        <dbReference type="EMBL" id="ALC47257.1"/>
    </source>
</evidence>
<dbReference type="OrthoDB" id="191995at2759"/>
<accession>A0A0M4F6D9</accession>
<gene>
    <name evidence="4" type="ORF">Dbus_chr3Rg2007</name>
</gene>
<evidence type="ECO:0000256" key="1">
    <source>
        <dbReference type="ARBA" id="ARBA00007917"/>
    </source>
</evidence>
<dbReference type="STRING" id="30019.A0A0M4F6D9"/>
<name>A0A0M4F6D9_DROBS</name>
<evidence type="ECO:0000259" key="3">
    <source>
        <dbReference type="Pfam" id="PF10170"/>
    </source>
</evidence>
<keyword evidence="5" id="KW-1185">Reference proteome</keyword>
<proteinExistence type="inferred from homology"/>
<sequence>VDDFSDLKVENEEEEIARLQLPPPVPQDIRDDKERIATIEFKCSGCDMQELVHYFGQKPPFAIGVKFREDTYVMRDPFQAPPQRWKLKPEFYVAIGAHCAMCNKVVCKDTSCSIYYTKTYCLQCGFAKSKSWPVEAQTKLRKQLT</sequence>
<dbReference type="EMBL" id="CP012526">
    <property type="protein sequence ID" value="ALC47257.1"/>
    <property type="molecule type" value="Genomic_DNA"/>
</dbReference>
<feature type="non-terminal residue" evidence="4">
    <location>
        <position position="1"/>
    </location>
</feature>
<evidence type="ECO:0000256" key="2">
    <source>
        <dbReference type="ARBA" id="ARBA00014801"/>
    </source>
</evidence>
<dbReference type="PANTHER" id="PTHR31849:SF1">
    <property type="entry name" value="CYSTEINE-RICH DPF MOTIF DOMAIN-CONTAINING PROTEIN 1"/>
    <property type="match status" value="1"/>
</dbReference>
<dbReference type="PANTHER" id="PTHR31849">
    <property type="entry name" value="CYSTEINE-RICH PDF MOTIF DOMAIN-CONTAINING PROTEIN 1"/>
    <property type="match status" value="1"/>
</dbReference>
<organism evidence="4 5">
    <name type="scientific">Drosophila busckii</name>
    <name type="common">Fruit fly</name>
    <dbReference type="NCBI Taxonomy" id="30019"/>
    <lineage>
        <taxon>Eukaryota</taxon>
        <taxon>Metazoa</taxon>
        <taxon>Ecdysozoa</taxon>
        <taxon>Arthropoda</taxon>
        <taxon>Hexapoda</taxon>
        <taxon>Insecta</taxon>
        <taxon>Pterygota</taxon>
        <taxon>Neoptera</taxon>
        <taxon>Endopterygota</taxon>
        <taxon>Diptera</taxon>
        <taxon>Brachycera</taxon>
        <taxon>Muscomorpha</taxon>
        <taxon>Ephydroidea</taxon>
        <taxon>Drosophilidae</taxon>
        <taxon>Drosophila</taxon>
    </lineage>
</organism>
<dbReference type="OMA" id="CDMHELV"/>
<reference evidence="4 5" key="1">
    <citation type="submission" date="2015-08" db="EMBL/GenBank/DDBJ databases">
        <title>Ancestral chromatin configuration constrains chromatin evolution on differentiating sex chromosomes in Drosophila.</title>
        <authorList>
            <person name="Zhou Q."/>
            <person name="Bachtrog D."/>
        </authorList>
    </citation>
    <scope>NUCLEOTIDE SEQUENCE [LARGE SCALE GENOMIC DNA]</scope>
    <source>
        <tissue evidence="4">Whole larvae</tissue>
    </source>
</reference>
<feature type="domain" description="Cysteine-rich DPF motif" evidence="3">
    <location>
        <begin position="41"/>
        <end position="140"/>
    </location>
</feature>
<dbReference type="InterPro" id="IPR018785">
    <property type="entry name" value="CDPF1_dom"/>
</dbReference>
<dbReference type="InterPro" id="IPR042426">
    <property type="entry name" value="CDPF1"/>
</dbReference>
<dbReference type="Pfam" id="PF10170">
    <property type="entry name" value="C6_DPF"/>
    <property type="match status" value="1"/>
</dbReference>
<dbReference type="AlphaFoldDB" id="A0A0M4F6D9"/>
<dbReference type="PRINTS" id="PR01995">
    <property type="entry name" value="UPF0595"/>
</dbReference>
<evidence type="ECO:0000313" key="5">
    <source>
        <dbReference type="Proteomes" id="UP000494163"/>
    </source>
</evidence>
<dbReference type="Proteomes" id="UP000494163">
    <property type="component" value="Chromosome 3R"/>
</dbReference>